<evidence type="ECO:0000256" key="1">
    <source>
        <dbReference type="SAM" id="SignalP"/>
    </source>
</evidence>
<gene>
    <name evidence="2" type="ORF">RUM44_008239</name>
</gene>
<feature type="chain" id="PRO_5045516870" evidence="1">
    <location>
        <begin position="21"/>
        <end position="134"/>
    </location>
</feature>
<sequence length="134" mass="14601">MKWDILFLVYMLSLAPNCSSGLECFSCVKVSPPCLCAKACDKSHPPCKSPFVKSHKVTCDEGDSCVAVTQVHVGKVLNLFGCYNCQTMLEEVPGVKCTECNDDLCNDQAPTSCDMVRSALPQVDFKLKLSVSLL</sequence>
<name>A0ABR1BBW5_POLSC</name>
<organism evidence="2 3">
    <name type="scientific">Polyplax serrata</name>
    <name type="common">Common mouse louse</name>
    <dbReference type="NCBI Taxonomy" id="468196"/>
    <lineage>
        <taxon>Eukaryota</taxon>
        <taxon>Metazoa</taxon>
        <taxon>Ecdysozoa</taxon>
        <taxon>Arthropoda</taxon>
        <taxon>Hexapoda</taxon>
        <taxon>Insecta</taxon>
        <taxon>Pterygota</taxon>
        <taxon>Neoptera</taxon>
        <taxon>Paraneoptera</taxon>
        <taxon>Psocodea</taxon>
        <taxon>Troctomorpha</taxon>
        <taxon>Phthiraptera</taxon>
        <taxon>Anoplura</taxon>
        <taxon>Polyplacidae</taxon>
        <taxon>Polyplax</taxon>
    </lineage>
</organism>
<dbReference type="Proteomes" id="UP001359485">
    <property type="component" value="Unassembled WGS sequence"/>
</dbReference>
<proteinExistence type="predicted"/>
<dbReference type="EMBL" id="JAWJWF010000002">
    <property type="protein sequence ID" value="KAK6637817.1"/>
    <property type="molecule type" value="Genomic_DNA"/>
</dbReference>
<reference evidence="2 3" key="1">
    <citation type="submission" date="2023-09" db="EMBL/GenBank/DDBJ databases">
        <title>Genomes of two closely related lineages of the louse Polyplax serrata with different host specificities.</title>
        <authorList>
            <person name="Martinu J."/>
            <person name="Tarabai H."/>
            <person name="Stefka J."/>
            <person name="Hypsa V."/>
        </authorList>
    </citation>
    <scope>NUCLEOTIDE SEQUENCE [LARGE SCALE GENOMIC DNA]</scope>
    <source>
        <strain evidence="2">98ZLc_SE</strain>
    </source>
</reference>
<feature type="signal peptide" evidence="1">
    <location>
        <begin position="1"/>
        <end position="20"/>
    </location>
</feature>
<comment type="caution">
    <text evidence="2">The sequence shown here is derived from an EMBL/GenBank/DDBJ whole genome shotgun (WGS) entry which is preliminary data.</text>
</comment>
<protein>
    <submittedName>
        <fullName evidence="2">Uncharacterized protein</fullName>
    </submittedName>
</protein>
<accession>A0ABR1BBW5</accession>
<keyword evidence="1" id="KW-0732">Signal</keyword>
<keyword evidence="3" id="KW-1185">Reference proteome</keyword>
<evidence type="ECO:0000313" key="2">
    <source>
        <dbReference type="EMBL" id="KAK6637817.1"/>
    </source>
</evidence>
<evidence type="ECO:0000313" key="3">
    <source>
        <dbReference type="Proteomes" id="UP001359485"/>
    </source>
</evidence>